<keyword evidence="2" id="KW-0472">Membrane</keyword>
<reference evidence="3 5" key="1">
    <citation type="journal article" date="2012" name="Nature">
        <title>Algal genomes reveal evolutionary mosaicism and the fate of nucleomorphs.</title>
        <authorList>
            <consortium name="DOE Joint Genome Institute"/>
            <person name="Curtis B.A."/>
            <person name="Tanifuji G."/>
            <person name="Burki F."/>
            <person name="Gruber A."/>
            <person name="Irimia M."/>
            <person name="Maruyama S."/>
            <person name="Arias M.C."/>
            <person name="Ball S.G."/>
            <person name="Gile G.H."/>
            <person name="Hirakawa Y."/>
            <person name="Hopkins J.F."/>
            <person name="Kuo A."/>
            <person name="Rensing S.A."/>
            <person name="Schmutz J."/>
            <person name="Symeonidi A."/>
            <person name="Elias M."/>
            <person name="Eveleigh R.J."/>
            <person name="Herman E.K."/>
            <person name="Klute M.J."/>
            <person name="Nakayama T."/>
            <person name="Obornik M."/>
            <person name="Reyes-Prieto A."/>
            <person name="Armbrust E.V."/>
            <person name="Aves S.J."/>
            <person name="Beiko R.G."/>
            <person name="Coutinho P."/>
            <person name="Dacks J.B."/>
            <person name="Durnford D.G."/>
            <person name="Fast N.M."/>
            <person name="Green B.R."/>
            <person name="Grisdale C.J."/>
            <person name="Hempel F."/>
            <person name="Henrissat B."/>
            <person name="Hoppner M.P."/>
            <person name="Ishida K."/>
            <person name="Kim E."/>
            <person name="Koreny L."/>
            <person name="Kroth P.G."/>
            <person name="Liu Y."/>
            <person name="Malik S.B."/>
            <person name="Maier U.G."/>
            <person name="McRose D."/>
            <person name="Mock T."/>
            <person name="Neilson J.A."/>
            <person name="Onodera N.T."/>
            <person name="Poole A.M."/>
            <person name="Pritham E.J."/>
            <person name="Richards T.A."/>
            <person name="Rocap G."/>
            <person name="Roy S.W."/>
            <person name="Sarai C."/>
            <person name="Schaack S."/>
            <person name="Shirato S."/>
            <person name="Slamovits C.H."/>
            <person name="Spencer D.F."/>
            <person name="Suzuki S."/>
            <person name="Worden A.Z."/>
            <person name="Zauner S."/>
            <person name="Barry K."/>
            <person name="Bell C."/>
            <person name="Bharti A.K."/>
            <person name="Crow J.A."/>
            <person name="Grimwood J."/>
            <person name="Kramer R."/>
            <person name="Lindquist E."/>
            <person name="Lucas S."/>
            <person name="Salamov A."/>
            <person name="McFadden G.I."/>
            <person name="Lane C.E."/>
            <person name="Keeling P.J."/>
            <person name="Gray M.W."/>
            <person name="Grigoriev I.V."/>
            <person name="Archibald J.M."/>
        </authorList>
    </citation>
    <scope>NUCLEOTIDE SEQUENCE</scope>
    <source>
        <strain evidence="3 5">CCMP2712</strain>
    </source>
</reference>
<dbReference type="GeneID" id="17303941"/>
<reference evidence="5" key="2">
    <citation type="submission" date="2012-11" db="EMBL/GenBank/DDBJ databases">
        <authorList>
            <person name="Kuo A."/>
            <person name="Curtis B.A."/>
            <person name="Tanifuji G."/>
            <person name="Burki F."/>
            <person name="Gruber A."/>
            <person name="Irimia M."/>
            <person name="Maruyama S."/>
            <person name="Arias M.C."/>
            <person name="Ball S.G."/>
            <person name="Gile G.H."/>
            <person name="Hirakawa Y."/>
            <person name="Hopkins J.F."/>
            <person name="Rensing S.A."/>
            <person name="Schmutz J."/>
            <person name="Symeonidi A."/>
            <person name="Elias M."/>
            <person name="Eveleigh R.J."/>
            <person name="Herman E.K."/>
            <person name="Klute M.J."/>
            <person name="Nakayama T."/>
            <person name="Obornik M."/>
            <person name="Reyes-Prieto A."/>
            <person name="Armbrust E.V."/>
            <person name="Aves S.J."/>
            <person name="Beiko R.G."/>
            <person name="Coutinho P."/>
            <person name="Dacks J.B."/>
            <person name="Durnford D.G."/>
            <person name="Fast N.M."/>
            <person name="Green B.R."/>
            <person name="Grisdale C."/>
            <person name="Hempe F."/>
            <person name="Henrissat B."/>
            <person name="Hoppner M.P."/>
            <person name="Ishida K.-I."/>
            <person name="Kim E."/>
            <person name="Koreny L."/>
            <person name="Kroth P.G."/>
            <person name="Liu Y."/>
            <person name="Malik S.-B."/>
            <person name="Maier U.G."/>
            <person name="McRose D."/>
            <person name="Mock T."/>
            <person name="Neilson J.A."/>
            <person name="Onodera N.T."/>
            <person name="Poole A.M."/>
            <person name="Pritham E.J."/>
            <person name="Richards T.A."/>
            <person name="Rocap G."/>
            <person name="Roy S.W."/>
            <person name="Sarai C."/>
            <person name="Schaack S."/>
            <person name="Shirato S."/>
            <person name="Slamovits C.H."/>
            <person name="Spencer D.F."/>
            <person name="Suzuki S."/>
            <person name="Worden A.Z."/>
            <person name="Zauner S."/>
            <person name="Barry K."/>
            <person name="Bell C."/>
            <person name="Bharti A.K."/>
            <person name="Crow J.A."/>
            <person name="Grimwood J."/>
            <person name="Kramer R."/>
            <person name="Lindquist E."/>
            <person name="Lucas S."/>
            <person name="Salamov A."/>
            <person name="McFadden G.I."/>
            <person name="Lane C.E."/>
            <person name="Keeling P.J."/>
            <person name="Gray M.W."/>
            <person name="Grigoriev I.V."/>
            <person name="Archibald J.M."/>
        </authorList>
    </citation>
    <scope>NUCLEOTIDE SEQUENCE</scope>
    <source>
        <strain evidence="5">CCMP2712</strain>
    </source>
</reference>
<accession>L1JFN0</accession>
<dbReference type="EnsemblProtists" id="EKX47286">
    <property type="protein sequence ID" value="EKX47286"/>
    <property type="gene ID" value="GUITHDRAFT_137477"/>
</dbReference>
<organism evidence="3">
    <name type="scientific">Guillardia theta (strain CCMP2712)</name>
    <name type="common">Cryptophyte</name>
    <dbReference type="NCBI Taxonomy" id="905079"/>
    <lineage>
        <taxon>Eukaryota</taxon>
        <taxon>Cryptophyceae</taxon>
        <taxon>Pyrenomonadales</taxon>
        <taxon>Geminigeraceae</taxon>
        <taxon>Guillardia</taxon>
    </lineage>
</organism>
<feature type="transmembrane region" description="Helical" evidence="2">
    <location>
        <begin position="252"/>
        <end position="273"/>
    </location>
</feature>
<feature type="transmembrane region" description="Helical" evidence="2">
    <location>
        <begin position="220"/>
        <end position="240"/>
    </location>
</feature>
<dbReference type="OrthoDB" id="10675948at2759"/>
<dbReference type="PaxDb" id="55529-EKX47286"/>
<evidence type="ECO:0000256" key="1">
    <source>
        <dbReference type="SAM" id="MobiDB-lite"/>
    </source>
</evidence>
<evidence type="ECO:0000256" key="2">
    <source>
        <dbReference type="SAM" id="Phobius"/>
    </source>
</evidence>
<reference evidence="4" key="3">
    <citation type="submission" date="2015-06" db="UniProtKB">
        <authorList>
            <consortium name="EnsemblProtists"/>
        </authorList>
    </citation>
    <scope>IDENTIFICATION</scope>
</reference>
<keyword evidence="2" id="KW-1133">Transmembrane helix</keyword>
<dbReference type="Proteomes" id="UP000011087">
    <property type="component" value="Unassembled WGS sequence"/>
</dbReference>
<dbReference type="EMBL" id="JH992990">
    <property type="protein sequence ID" value="EKX47286.1"/>
    <property type="molecule type" value="Genomic_DNA"/>
</dbReference>
<evidence type="ECO:0000313" key="5">
    <source>
        <dbReference type="Proteomes" id="UP000011087"/>
    </source>
</evidence>
<feature type="compositionally biased region" description="Basic and acidic residues" evidence="1">
    <location>
        <begin position="37"/>
        <end position="58"/>
    </location>
</feature>
<gene>
    <name evidence="3" type="ORF">GUITHDRAFT_137477</name>
</gene>
<dbReference type="AlphaFoldDB" id="L1JFN0"/>
<dbReference type="KEGG" id="gtt:GUITHDRAFT_137477"/>
<dbReference type="HOGENOM" id="CLU_1002695_0_0_1"/>
<keyword evidence="5" id="KW-1185">Reference proteome</keyword>
<dbReference type="RefSeq" id="XP_005834266.1">
    <property type="nucleotide sequence ID" value="XM_005834209.1"/>
</dbReference>
<feature type="compositionally biased region" description="Acidic residues" evidence="1">
    <location>
        <begin position="21"/>
        <end position="31"/>
    </location>
</feature>
<evidence type="ECO:0000313" key="4">
    <source>
        <dbReference type="EnsemblProtists" id="EKX47286"/>
    </source>
</evidence>
<proteinExistence type="predicted"/>
<feature type="region of interest" description="Disordered" evidence="1">
    <location>
        <begin position="1"/>
        <end position="58"/>
    </location>
</feature>
<evidence type="ECO:0000313" key="3">
    <source>
        <dbReference type="EMBL" id="EKX47286.1"/>
    </source>
</evidence>
<protein>
    <submittedName>
        <fullName evidence="3 4">Uncharacterized protein</fullName>
    </submittedName>
</protein>
<sequence>MKLPPPPQPSASKVAPSKDLDEIEEVEDDNSSEASSENEKLAKTSKKDQDEVQPRERSLSFDDLYQLAPLQDGLSLQSAFAFEPLEGDETKAFRRSASLDGIYALAEAMIRESEDRSQKKQQQSCLSQLVAVGNPLHRGPRSLWRIMGLVNLHGEDGNEMGEEYEIESVSTAEEDDSPAERLFGKERANELRKRITKSKKVSPQAAREALDAATAETIEFVTWFSVWILIIFWLLFYSSYGPTLWRFLYGPMGLVLVLPFGFGLLFWLVTYVFTEEED</sequence>
<name>L1JFN0_GUITC</name>
<keyword evidence="2" id="KW-0812">Transmembrane</keyword>